<dbReference type="InterPro" id="IPR050925">
    <property type="entry name" value="Rhomboid_protease_S54"/>
</dbReference>
<keyword evidence="4" id="KW-0378">Hydrolase</keyword>
<dbReference type="RefSeq" id="WP_183345242.1">
    <property type="nucleotide sequence ID" value="NZ_BLXY01000001.1"/>
</dbReference>
<dbReference type="Proteomes" id="UP000568888">
    <property type="component" value="Unassembled WGS sequence"/>
</dbReference>
<evidence type="ECO:0000256" key="3">
    <source>
        <dbReference type="ARBA" id="ARBA00022692"/>
    </source>
</evidence>
<feature type="transmembrane region" description="Helical" evidence="7">
    <location>
        <begin position="249"/>
        <end position="267"/>
    </location>
</feature>
<dbReference type="GO" id="GO:0006508">
    <property type="term" value="P:proteolysis"/>
    <property type="evidence" value="ECO:0007669"/>
    <property type="project" value="UniProtKB-KW"/>
</dbReference>
<evidence type="ECO:0000256" key="7">
    <source>
        <dbReference type="SAM" id="Phobius"/>
    </source>
</evidence>
<evidence type="ECO:0000256" key="4">
    <source>
        <dbReference type="ARBA" id="ARBA00022801"/>
    </source>
</evidence>
<dbReference type="InterPro" id="IPR035952">
    <property type="entry name" value="Rhomboid-like_sf"/>
</dbReference>
<feature type="transmembrane region" description="Helical" evidence="7">
    <location>
        <begin position="58"/>
        <end position="82"/>
    </location>
</feature>
<feature type="transmembrane region" description="Helical" evidence="7">
    <location>
        <begin position="134"/>
        <end position="157"/>
    </location>
</feature>
<proteinExistence type="inferred from homology"/>
<feature type="transmembrane region" description="Helical" evidence="7">
    <location>
        <begin position="219"/>
        <end position="237"/>
    </location>
</feature>
<reference evidence="10" key="1">
    <citation type="submission" date="2020-06" db="EMBL/GenBank/DDBJ databases">
        <title>Draft genomic sequecing of Geomonas sp. Red736.</title>
        <authorList>
            <person name="Itoh H."/>
            <person name="Xu Z.X."/>
            <person name="Ushijima N."/>
            <person name="Masuda Y."/>
            <person name="Shiratori Y."/>
            <person name="Senoo K."/>
        </authorList>
    </citation>
    <scope>NUCLEOTIDE SEQUENCE [LARGE SCALE GENOMIC DNA]</scope>
    <source>
        <strain evidence="10">Red736</strain>
    </source>
</reference>
<comment type="subcellular location">
    <subcellularLocation>
        <location evidence="1">Membrane</location>
        <topology evidence="1">Multi-pass membrane protein</topology>
    </subcellularLocation>
</comment>
<gene>
    <name evidence="9" type="ORF">GMPD_07560</name>
</gene>
<dbReference type="EMBL" id="BLXY01000001">
    <property type="protein sequence ID" value="GFO62837.1"/>
    <property type="molecule type" value="Genomic_DNA"/>
</dbReference>
<dbReference type="AlphaFoldDB" id="A0A6V8MSV7"/>
<dbReference type="PANTHER" id="PTHR43731">
    <property type="entry name" value="RHOMBOID PROTEASE"/>
    <property type="match status" value="1"/>
</dbReference>
<accession>A0A6V8MSV7</accession>
<comment type="similarity">
    <text evidence="2">Belongs to the peptidase S54 family.</text>
</comment>
<keyword evidence="3 7" id="KW-0812">Transmembrane</keyword>
<evidence type="ECO:0000313" key="9">
    <source>
        <dbReference type="EMBL" id="GFO62837.1"/>
    </source>
</evidence>
<feature type="transmembrane region" description="Helical" evidence="7">
    <location>
        <begin position="163"/>
        <end position="183"/>
    </location>
</feature>
<evidence type="ECO:0000256" key="1">
    <source>
        <dbReference type="ARBA" id="ARBA00004141"/>
    </source>
</evidence>
<organism evidence="9 10">
    <name type="scientific">Geomonas paludis</name>
    <dbReference type="NCBI Taxonomy" id="2740185"/>
    <lineage>
        <taxon>Bacteria</taxon>
        <taxon>Pseudomonadati</taxon>
        <taxon>Thermodesulfobacteriota</taxon>
        <taxon>Desulfuromonadia</taxon>
        <taxon>Geobacterales</taxon>
        <taxon>Geobacteraceae</taxon>
        <taxon>Geomonas</taxon>
    </lineage>
</organism>
<dbReference type="GO" id="GO:0004252">
    <property type="term" value="F:serine-type endopeptidase activity"/>
    <property type="evidence" value="ECO:0007669"/>
    <property type="project" value="InterPro"/>
</dbReference>
<comment type="caution">
    <text evidence="9">The sequence shown here is derived from an EMBL/GenBank/DDBJ whole genome shotgun (WGS) entry which is preliminary data.</text>
</comment>
<sequence>MAHPSITCPQCGRATDARYSSCLWCGAALPPSGGRVIEVMRSDRGGDLVINGIIVANVVYYLLSLLISSRTALGGGIFGFLSPDDNSLALLGATGTYPVFRYGLWTLISANYLHGGALHILFNMMALRQIGPWVCAEFGASRMFVIYTVSGIAGYLLSVLAGVTFTIGASAAVCGLIGALFYFGKSRGGNYGQAVSREVSGWLISLVVFGLVMPGINNWGHGGGIVGGIITAKLLGYRERRRDNSLHHLAALFCLLVTVVVLAFGVWKGMQILSYRQS</sequence>
<evidence type="ECO:0000259" key="8">
    <source>
        <dbReference type="Pfam" id="PF01694"/>
    </source>
</evidence>
<dbReference type="InterPro" id="IPR022764">
    <property type="entry name" value="Peptidase_S54_rhomboid_dom"/>
</dbReference>
<keyword evidence="6 7" id="KW-0472">Membrane</keyword>
<protein>
    <submittedName>
        <fullName evidence="9">Rhomboid family intramembrane serine protease</fullName>
    </submittedName>
</protein>
<dbReference type="PANTHER" id="PTHR43731:SF14">
    <property type="entry name" value="PRESENILIN-ASSOCIATED RHOMBOID-LIKE PROTEIN, MITOCHONDRIAL"/>
    <property type="match status" value="1"/>
</dbReference>
<dbReference type="Gene3D" id="1.20.1540.10">
    <property type="entry name" value="Rhomboid-like"/>
    <property type="match status" value="1"/>
</dbReference>
<dbReference type="Pfam" id="PF01694">
    <property type="entry name" value="Rhomboid"/>
    <property type="match status" value="1"/>
</dbReference>
<evidence type="ECO:0000256" key="2">
    <source>
        <dbReference type="ARBA" id="ARBA00009045"/>
    </source>
</evidence>
<dbReference type="SUPFAM" id="SSF144091">
    <property type="entry name" value="Rhomboid-like"/>
    <property type="match status" value="1"/>
</dbReference>
<keyword evidence="9" id="KW-0645">Protease</keyword>
<feature type="transmembrane region" description="Helical" evidence="7">
    <location>
        <begin position="195"/>
        <end position="213"/>
    </location>
</feature>
<feature type="domain" description="Peptidase S54 rhomboid" evidence="8">
    <location>
        <begin position="104"/>
        <end position="236"/>
    </location>
</feature>
<keyword evidence="5 7" id="KW-1133">Transmembrane helix</keyword>
<evidence type="ECO:0000256" key="6">
    <source>
        <dbReference type="ARBA" id="ARBA00023136"/>
    </source>
</evidence>
<feature type="transmembrane region" description="Helical" evidence="7">
    <location>
        <begin position="102"/>
        <end position="122"/>
    </location>
</feature>
<name>A0A6V8MSV7_9BACT</name>
<evidence type="ECO:0000313" key="10">
    <source>
        <dbReference type="Proteomes" id="UP000568888"/>
    </source>
</evidence>
<evidence type="ECO:0000256" key="5">
    <source>
        <dbReference type="ARBA" id="ARBA00022989"/>
    </source>
</evidence>
<dbReference type="GO" id="GO:0016020">
    <property type="term" value="C:membrane"/>
    <property type="evidence" value="ECO:0007669"/>
    <property type="project" value="UniProtKB-SubCell"/>
</dbReference>